<comment type="caution">
    <text evidence="8">The sequence shown here is derived from an EMBL/GenBank/DDBJ whole genome shotgun (WGS) entry which is preliminary data.</text>
</comment>
<keyword evidence="6" id="KW-1035">Host cytoplasm</keyword>
<evidence type="ECO:0000256" key="3">
    <source>
        <dbReference type="ARBA" id="ARBA00022614"/>
    </source>
</evidence>
<dbReference type="GO" id="GO:0005576">
    <property type="term" value="C:extracellular region"/>
    <property type="evidence" value="ECO:0007669"/>
    <property type="project" value="UniProtKB-UniRule"/>
</dbReference>
<dbReference type="PROSITE" id="PS52053">
    <property type="entry name" value="NEL"/>
    <property type="match status" value="1"/>
</dbReference>
<dbReference type="GO" id="GO:0061630">
    <property type="term" value="F:ubiquitin protein ligase activity"/>
    <property type="evidence" value="ECO:0007669"/>
    <property type="project" value="UniProtKB-EC"/>
</dbReference>
<dbReference type="RefSeq" id="WP_146426095.1">
    <property type="nucleotide sequence ID" value="NZ_VFIP01000015.1"/>
</dbReference>
<evidence type="ECO:0000256" key="2">
    <source>
        <dbReference type="ARBA" id="ARBA00012483"/>
    </source>
</evidence>
<comment type="similarity">
    <text evidence="6">Belongs to the LRR-containing bacterial E3 ligase family.</text>
</comment>
<evidence type="ECO:0000256" key="5">
    <source>
        <dbReference type="ARBA" id="ARBA00023026"/>
    </source>
</evidence>
<reference evidence="8 9" key="1">
    <citation type="submission" date="2019-06" db="EMBL/GenBank/DDBJ databases">
        <title>Pseudomonas bimorpha sp. nov. isolated from bovine raw milk and skim milk concentrate.</title>
        <authorList>
            <person name="Hofmann K."/>
            <person name="Huptas C."/>
            <person name="Doll E."/>
            <person name="Scherer S."/>
            <person name="Wenning M."/>
        </authorList>
    </citation>
    <scope>NUCLEOTIDE SEQUENCE [LARGE SCALE GENOMIC DNA]</scope>
    <source>
        <strain evidence="8 9">DSM 108990</strain>
    </source>
</reference>
<dbReference type="Pfam" id="PF20178">
    <property type="entry name" value="ToxA_N"/>
    <property type="match status" value="1"/>
</dbReference>
<dbReference type="Gene3D" id="1.20.58.360">
    <property type="entry name" value="Shigella T3SS effector IpaH defines"/>
    <property type="match status" value="1"/>
</dbReference>
<dbReference type="InterPro" id="IPR050216">
    <property type="entry name" value="LRR_domain-containing"/>
</dbReference>
<dbReference type="InterPro" id="IPR001611">
    <property type="entry name" value="Leu-rich_rpt"/>
</dbReference>
<keyword evidence="3" id="KW-0433">Leucine-rich repeat</keyword>
<evidence type="ECO:0000256" key="6">
    <source>
        <dbReference type="PROSITE-ProRule" id="PRU01398"/>
    </source>
</evidence>
<evidence type="ECO:0000313" key="8">
    <source>
        <dbReference type="EMBL" id="TWR95310.1"/>
    </source>
</evidence>
<keyword evidence="6" id="KW-0808">Transferase</keyword>
<name>A0A5C5PYG8_9PSED</name>
<dbReference type="OrthoDB" id="1467561at2"/>
<dbReference type="SUPFAM" id="SSF52058">
    <property type="entry name" value="L domain-like"/>
    <property type="match status" value="1"/>
</dbReference>
<dbReference type="GO" id="GO:0016567">
    <property type="term" value="P:protein ubiquitination"/>
    <property type="evidence" value="ECO:0007669"/>
    <property type="project" value="InterPro"/>
</dbReference>
<feature type="active site" description="Glycyl thioester intermediate" evidence="6">
    <location>
        <position position="1434"/>
    </location>
</feature>
<keyword evidence="5" id="KW-0843">Virulence</keyword>
<sequence length="1706" mass="191430">MENPVEALEADSTASKTLSAQELANTEATNLHELFIGPLLPSWFKDAPSFVREALRESIRQGQVTQQAVSQVLSQIRPIEIFCEPLLNSALAAHGWGAITPRAHGLKEVHLLNNLLVFLSQQQFKLADTLIRLLLPDLLVPQSLEVNIVSSITHQSLLQAAMQNFEAVQTEVNGFAQGSLIYKVEGASARIASSLKPEVFARICRNLDLGQQYQTHLSNIFAPPDDRWPSDDPRSTRYKLNYLFSLNQQHMFASALHLAYMKKQMSPTNYMFMVDLLALTKISAAQGHPRHSTLKIMGFEVPGIIVMWPERKPIAQVQRCLVYLPQAPGQSFHLFQTFTAFKEQLREWLQEPGFTRYFARLVPLRHRSEFMRRIDTKNLTLDSLLIRRPPIIDEPALFLETQHIPQTQPPFEVAWRLQLEQMKDDARVLVVPTDDEDTKSRVTRLASYLNLGVSLLGIALGFVPILGEVLLAVSVAQLGTEVYEGIKAWRRGDRVQALEYLFDIVQNLALAAGTAGAAKALKPSAVVDGLIPVTTVQGHKRLWVPDLKPYEVRNISLGGIKPDAQGVYFFEGQSYINLEGKVYRIKADPLSTQSYIQHPNDPQAYTPKLHHNNHGAWTHELDNPQLWRREQLCRRLGPDAQVLSSHSMDAVLQASNTTDDMLRALFTDNLPLPPLLADSIKRAGLCERVERFILQMKQGVITGSDNTDLQLELLTELAGWPSGQVLRVVDVKGGTVKEYGSELAAMHPRMQITDAQINNGDLLKTTLECLSSEQRAQLSGEDVVGVDEQVQLLARTLGDHAETVKQRLVTRLYHASEPVTPYVNAITDHFSELPVSVMTELMSHLAPGEVSVLEQTNRLPLHVLEEARSYVQFLRLNRALEGLYFEGLSNVDTQKLAWHTMQRLPGWPENLRLVIRDKTTGQELDRLGHASAPNRVELIKNADNYEFFSTVSEDTYSSPQLLKCVVRALSPSARAAMGLPEANAGQAFAHKVATLAAHERINSAQKLGLQTIKPWLKPPMRLADGRIGYTLGGRSGHLVDENKSRLLKNLVLELYPLMTEVQAGQFLYHLRLSPALATRALAALKTQLQTLRIDLEQWASGPVWSQPHTGPRVLMSAAEKRAIGQRLILAWRRQTPTINFGDHVGHVLDLNSWPVDSLPVLSADFSHISALRLADSPSGNLPFHFLQRFPNLRVLSLENNHLRELPLSLATLAHLTELNLQGNQVALSSDAVTMLSGLNKLKSLNLTGNPLGRRISVGQLPDLEALRLRHTQISEWPEGVENLTRLQVLDLRDNAIIHIPSEVLTPQRAVINRVTNLHDNPLNADSIRRLDIYRREQGINLGVEVLHTHARSARGILHWARQPTLDQTRIWNDLSSLRQSRSFFRVLEDMSESEQFLRTQDDLTERVWTMLTAMHENSELRRRSFDIAANPRTCRDGSAMTFASLELQRHVSTALRQSGTEEELLKLARGLFRLELLDKHVTEVINARHAVILAEQQEYVEQLQALVDAASPDFAPTPLREMSAEEQQGVAYRLGTPEALRLAPLLSAAGLRSRLARHDPLEIQMYYHIQLANRLDLPARPTSMRFAQIAQVTQAEVETARASVARQEIPSALKASIETRDFWYEFLEKKYPEAFSLSDEPFAQRLDVLFSQRQGQSNGAYLESLNAIREERNQARQALITRLTTSELQAHPLAGAVNEAEAKAGN</sequence>
<dbReference type="Pfam" id="PF14496">
    <property type="entry name" value="NEL"/>
    <property type="match status" value="1"/>
</dbReference>
<dbReference type="InterPro" id="IPR032675">
    <property type="entry name" value="LRR_dom_sf"/>
</dbReference>
<evidence type="ECO:0000259" key="7">
    <source>
        <dbReference type="PROSITE" id="PS52053"/>
    </source>
</evidence>
<dbReference type="InterPro" id="IPR046673">
    <property type="entry name" value="ToxA_N"/>
</dbReference>
<dbReference type="PANTHER" id="PTHR48051">
    <property type="match status" value="1"/>
</dbReference>
<proteinExistence type="inferred from homology"/>
<dbReference type="Proteomes" id="UP000317901">
    <property type="component" value="Unassembled WGS sequence"/>
</dbReference>
<keyword evidence="6" id="KW-0833">Ubl conjugation pathway</keyword>
<dbReference type="InterPro" id="IPR003591">
    <property type="entry name" value="Leu-rich_rpt_typical-subtyp"/>
</dbReference>
<dbReference type="EMBL" id="VFIP01000015">
    <property type="protein sequence ID" value="TWR95310.1"/>
    <property type="molecule type" value="Genomic_DNA"/>
</dbReference>
<gene>
    <name evidence="8" type="ORF">FJD37_09910</name>
</gene>
<dbReference type="SMART" id="SM00369">
    <property type="entry name" value="LRR_TYP"/>
    <property type="match status" value="4"/>
</dbReference>
<accession>A0A5C5PYG8</accession>
<dbReference type="InterPro" id="IPR029487">
    <property type="entry name" value="NEL_dom"/>
</dbReference>
<comment type="PTM">
    <text evidence="6">Ubiquitinated in the presence of host E1 ubiquitin-activating enzyme, E2 ubiquitin-conjugating enzyme and ubiquitin.</text>
</comment>
<evidence type="ECO:0000313" key="9">
    <source>
        <dbReference type="Proteomes" id="UP000317901"/>
    </source>
</evidence>
<keyword evidence="4" id="KW-0677">Repeat</keyword>
<comment type="catalytic activity">
    <reaction evidence="1">
        <text>S-ubiquitinyl-[E2 ubiquitin-conjugating enzyme]-L-cysteine + [acceptor protein]-L-lysine = [E2 ubiquitin-conjugating enzyme]-L-cysteine + N(6)-ubiquitinyl-[acceptor protein]-L-lysine.</text>
        <dbReference type="EC" id="2.3.2.27"/>
    </reaction>
</comment>
<organism evidence="8 9">
    <name type="scientific">Pseudomonas saxonica</name>
    <dbReference type="NCBI Taxonomy" id="2600598"/>
    <lineage>
        <taxon>Bacteria</taxon>
        <taxon>Pseudomonadati</taxon>
        <taxon>Pseudomonadota</taxon>
        <taxon>Gammaproteobacteria</taxon>
        <taxon>Pseudomonadales</taxon>
        <taxon>Pseudomonadaceae</taxon>
        <taxon>Pseudomonas</taxon>
    </lineage>
</organism>
<protein>
    <recommendedName>
        <fullName evidence="2">RING-type E3 ubiquitin transferase</fullName>
        <ecNumber evidence="2">2.3.2.27</ecNumber>
    </recommendedName>
</protein>
<feature type="domain" description="NEL" evidence="7">
    <location>
        <begin position="1351"/>
        <end position="1704"/>
    </location>
</feature>
<keyword evidence="6" id="KW-0964">Secreted</keyword>
<dbReference type="GO" id="GO:0005737">
    <property type="term" value="C:cytoplasm"/>
    <property type="evidence" value="ECO:0007669"/>
    <property type="project" value="TreeGrafter"/>
</dbReference>
<evidence type="ECO:0000256" key="4">
    <source>
        <dbReference type="ARBA" id="ARBA00022737"/>
    </source>
</evidence>
<dbReference type="PROSITE" id="PS51450">
    <property type="entry name" value="LRR"/>
    <property type="match status" value="2"/>
</dbReference>
<dbReference type="PANTHER" id="PTHR48051:SF1">
    <property type="entry name" value="RAS SUPPRESSOR PROTEIN 1"/>
    <property type="match status" value="1"/>
</dbReference>
<evidence type="ECO:0000256" key="1">
    <source>
        <dbReference type="ARBA" id="ARBA00000900"/>
    </source>
</evidence>
<dbReference type="EC" id="2.3.2.27" evidence="2"/>
<dbReference type="Gene3D" id="3.80.10.10">
    <property type="entry name" value="Ribonuclease Inhibitor"/>
    <property type="match status" value="1"/>
</dbReference>
<keyword evidence="6" id="KW-0832">Ubl conjugation</keyword>